<dbReference type="AlphaFoldDB" id="A0A850PFN0"/>
<evidence type="ECO:0000313" key="2">
    <source>
        <dbReference type="EMBL" id="NVN41046.1"/>
    </source>
</evidence>
<name>A0A850PFN0_9PROT</name>
<protein>
    <submittedName>
        <fullName evidence="2">Uncharacterized protein</fullName>
    </submittedName>
</protein>
<evidence type="ECO:0000313" key="3">
    <source>
        <dbReference type="Proteomes" id="UP000585665"/>
    </source>
</evidence>
<organism evidence="2 3">
    <name type="scientific">Ameyamaea chiangmaiensis</name>
    <dbReference type="NCBI Taxonomy" id="442969"/>
    <lineage>
        <taxon>Bacteria</taxon>
        <taxon>Pseudomonadati</taxon>
        <taxon>Pseudomonadota</taxon>
        <taxon>Alphaproteobacteria</taxon>
        <taxon>Acetobacterales</taxon>
        <taxon>Acetobacteraceae</taxon>
        <taxon>Ameyamaea</taxon>
    </lineage>
</organism>
<dbReference type="Proteomes" id="UP000585665">
    <property type="component" value="Unassembled WGS sequence"/>
</dbReference>
<gene>
    <name evidence="2" type="ORF">HUK82_10820</name>
</gene>
<feature type="region of interest" description="Disordered" evidence="1">
    <location>
        <begin position="1"/>
        <end position="29"/>
    </location>
</feature>
<reference evidence="2 3" key="1">
    <citation type="submission" date="2020-06" db="EMBL/GenBank/DDBJ databases">
        <title>Description of novel acetic acid bacteria.</title>
        <authorList>
            <person name="Sombolestani A."/>
        </authorList>
    </citation>
    <scope>NUCLEOTIDE SEQUENCE [LARGE SCALE GENOMIC DNA]</scope>
    <source>
        <strain evidence="2 3">LMG 27010</strain>
    </source>
</reference>
<feature type="compositionally biased region" description="Low complexity" evidence="1">
    <location>
        <begin position="1"/>
        <end position="17"/>
    </location>
</feature>
<accession>A0A850PFN0</accession>
<sequence>MSPRSDTASRPAPAPRAQHARQPDVIKRIHDDYRRKLRAFAERRGARRAQAARTA</sequence>
<dbReference type="EMBL" id="JABXXR010000086">
    <property type="protein sequence ID" value="NVN41046.1"/>
    <property type="molecule type" value="Genomic_DNA"/>
</dbReference>
<evidence type="ECO:0000256" key="1">
    <source>
        <dbReference type="SAM" id="MobiDB-lite"/>
    </source>
</evidence>
<proteinExistence type="predicted"/>
<comment type="caution">
    <text evidence="2">The sequence shown here is derived from an EMBL/GenBank/DDBJ whole genome shotgun (WGS) entry which is preliminary data.</text>
</comment>
<dbReference type="RefSeq" id="WP_176613968.1">
    <property type="nucleotide sequence ID" value="NZ_JABXXR010000086.1"/>
</dbReference>
<keyword evidence="3" id="KW-1185">Reference proteome</keyword>